<dbReference type="SUPFAM" id="SSF54427">
    <property type="entry name" value="NTF2-like"/>
    <property type="match status" value="1"/>
</dbReference>
<dbReference type="Gene3D" id="3.10.450.50">
    <property type="match status" value="1"/>
</dbReference>
<sequence length="161" mass="17719">MTTEDSEKITADDRLAITDLLIRYARACDDKDWDLLGAVFTADCVARYRTVHLQSLPAVKHHLWSVLGGCGNTQHLIGNVAVSRNERGVAVRSNVRGWHVGAGAYEGSSYEGIGYYDDVVVRTGDGWRIAERTFVLVADNGDRSVLQPGPEPAPDYESRRA</sequence>
<protein>
    <submittedName>
        <fullName evidence="2">Nuclear transport factor 2 family protein</fullName>
    </submittedName>
</protein>
<gene>
    <name evidence="2" type="ORF">GCM10010170_074220</name>
</gene>
<dbReference type="Pfam" id="PF13577">
    <property type="entry name" value="SnoaL_4"/>
    <property type="match status" value="1"/>
</dbReference>
<comment type="caution">
    <text evidence="2">The sequence shown here is derived from an EMBL/GenBank/DDBJ whole genome shotgun (WGS) entry which is preliminary data.</text>
</comment>
<evidence type="ECO:0000259" key="1">
    <source>
        <dbReference type="Pfam" id="PF13577"/>
    </source>
</evidence>
<proteinExistence type="predicted"/>
<evidence type="ECO:0000313" key="3">
    <source>
        <dbReference type="Proteomes" id="UP001501444"/>
    </source>
</evidence>
<dbReference type="RefSeq" id="WP_344617289.1">
    <property type="nucleotide sequence ID" value="NZ_BAAARV010000073.1"/>
</dbReference>
<keyword evidence="3" id="KW-1185">Reference proteome</keyword>
<organism evidence="2 3">
    <name type="scientific">Dactylosporangium salmoneum</name>
    <dbReference type="NCBI Taxonomy" id="53361"/>
    <lineage>
        <taxon>Bacteria</taxon>
        <taxon>Bacillati</taxon>
        <taxon>Actinomycetota</taxon>
        <taxon>Actinomycetes</taxon>
        <taxon>Micromonosporales</taxon>
        <taxon>Micromonosporaceae</taxon>
        <taxon>Dactylosporangium</taxon>
    </lineage>
</organism>
<dbReference type="InterPro" id="IPR037401">
    <property type="entry name" value="SnoaL-like"/>
</dbReference>
<dbReference type="Proteomes" id="UP001501444">
    <property type="component" value="Unassembled WGS sequence"/>
</dbReference>
<dbReference type="InterPro" id="IPR032710">
    <property type="entry name" value="NTF2-like_dom_sf"/>
</dbReference>
<feature type="domain" description="SnoaL-like" evidence="1">
    <location>
        <begin position="11"/>
        <end position="133"/>
    </location>
</feature>
<evidence type="ECO:0000313" key="2">
    <source>
        <dbReference type="EMBL" id="GAA2372133.1"/>
    </source>
</evidence>
<accession>A0ABN3H8A8</accession>
<dbReference type="EMBL" id="BAAARV010000073">
    <property type="protein sequence ID" value="GAA2372133.1"/>
    <property type="molecule type" value="Genomic_DNA"/>
</dbReference>
<reference evidence="2 3" key="1">
    <citation type="journal article" date="2019" name="Int. J. Syst. Evol. Microbiol.">
        <title>The Global Catalogue of Microorganisms (GCM) 10K type strain sequencing project: providing services to taxonomists for standard genome sequencing and annotation.</title>
        <authorList>
            <consortium name="The Broad Institute Genomics Platform"/>
            <consortium name="The Broad Institute Genome Sequencing Center for Infectious Disease"/>
            <person name="Wu L."/>
            <person name="Ma J."/>
        </authorList>
    </citation>
    <scope>NUCLEOTIDE SEQUENCE [LARGE SCALE GENOMIC DNA]</scope>
    <source>
        <strain evidence="2 3">JCM 3272</strain>
    </source>
</reference>
<name>A0ABN3H8A8_9ACTN</name>